<dbReference type="AlphaFoldDB" id="A0A845DZA5"/>
<evidence type="ECO:0000313" key="1">
    <source>
        <dbReference type="EMBL" id="MYL22149.1"/>
    </source>
</evidence>
<sequence length="32" mass="3432">MNLKADSADVAFTFKGGMLPMTVMELNSADPE</sequence>
<organism evidence="1 2">
    <name type="scientific">Halobacillus litoralis</name>
    <dbReference type="NCBI Taxonomy" id="45668"/>
    <lineage>
        <taxon>Bacteria</taxon>
        <taxon>Bacillati</taxon>
        <taxon>Bacillota</taxon>
        <taxon>Bacilli</taxon>
        <taxon>Bacillales</taxon>
        <taxon>Bacillaceae</taxon>
        <taxon>Halobacillus</taxon>
    </lineage>
</organism>
<dbReference type="EMBL" id="WMET01000083">
    <property type="protein sequence ID" value="MYL22149.1"/>
    <property type="molecule type" value="Genomic_DNA"/>
</dbReference>
<protein>
    <submittedName>
        <fullName evidence="1">Septum site-determining protein MinC</fullName>
    </submittedName>
</protein>
<name>A0A845DZA5_9BACI</name>
<reference evidence="1 2" key="1">
    <citation type="submission" date="2019-11" db="EMBL/GenBank/DDBJ databases">
        <title>Genome sequences of 17 halophilic strains isolated from different environments.</title>
        <authorList>
            <person name="Furrow R.E."/>
        </authorList>
    </citation>
    <scope>NUCLEOTIDE SEQUENCE [LARGE SCALE GENOMIC DNA]</scope>
    <source>
        <strain evidence="1 2">22511_23_Filter</strain>
    </source>
</reference>
<feature type="non-terminal residue" evidence="1">
    <location>
        <position position="32"/>
    </location>
</feature>
<gene>
    <name evidence="1" type="ORF">GLW04_20010</name>
</gene>
<dbReference type="Proteomes" id="UP000460949">
    <property type="component" value="Unassembled WGS sequence"/>
</dbReference>
<comment type="caution">
    <text evidence="1">The sequence shown here is derived from an EMBL/GenBank/DDBJ whole genome shotgun (WGS) entry which is preliminary data.</text>
</comment>
<proteinExistence type="predicted"/>
<accession>A0A845DZA5</accession>
<evidence type="ECO:0000313" key="2">
    <source>
        <dbReference type="Proteomes" id="UP000460949"/>
    </source>
</evidence>